<accession>A0A542E4L2</accession>
<evidence type="ECO:0000313" key="3">
    <source>
        <dbReference type="Proteomes" id="UP000317893"/>
    </source>
</evidence>
<proteinExistence type="predicted"/>
<sequence length="201" mass="21379">MDEDDQDLVLVVDGANVVGSRPDGWWRDRPGAAVRLHRRLTDAVGDGRVAVRRLVLVLEGLARRGVEAGELDGVTVVHAPGSGDDEVVGQVAALVGAGERVEVVTADRGLTERVERAGASVRRPGRLLEVLDALSGSGQQPRGPRAGEQATPHPPARADGGPGDERDGHDAGGPGELRQEHHRRTGDRAERLDQGRDLPRR</sequence>
<dbReference type="EMBL" id="VFMN01000001">
    <property type="protein sequence ID" value="TQJ10293.1"/>
    <property type="molecule type" value="Genomic_DNA"/>
</dbReference>
<evidence type="ECO:0000256" key="1">
    <source>
        <dbReference type="SAM" id="MobiDB-lite"/>
    </source>
</evidence>
<organism evidence="2 3">
    <name type="scientific">Lapillicoccus jejuensis</name>
    <dbReference type="NCBI Taxonomy" id="402171"/>
    <lineage>
        <taxon>Bacteria</taxon>
        <taxon>Bacillati</taxon>
        <taxon>Actinomycetota</taxon>
        <taxon>Actinomycetes</taxon>
        <taxon>Micrococcales</taxon>
        <taxon>Intrasporangiaceae</taxon>
        <taxon>Lapillicoccus</taxon>
    </lineage>
</organism>
<evidence type="ECO:0000313" key="2">
    <source>
        <dbReference type="EMBL" id="TQJ10293.1"/>
    </source>
</evidence>
<dbReference type="Proteomes" id="UP000317893">
    <property type="component" value="Unassembled WGS sequence"/>
</dbReference>
<comment type="caution">
    <text evidence="2">The sequence shown here is derived from an EMBL/GenBank/DDBJ whole genome shotgun (WGS) entry which is preliminary data.</text>
</comment>
<gene>
    <name evidence="2" type="ORF">FB458_3413</name>
</gene>
<feature type="compositionally biased region" description="Basic and acidic residues" evidence="1">
    <location>
        <begin position="186"/>
        <end position="201"/>
    </location>
</feature>
<dbReference type="AlphaFoldDB" id="A0A542E4L2"/>
<protein>
    <recommendedName>
        <fullName evidence="4">YacP-like NYN domain-containing protein</fullName>
    </recommendedName>
</protein>
<name>A0A542E4L2_9MICO</name>
<reference evidence="2 3" key="1">
    <citation type="submission" date="2019-06" db="EMBL/GenBank/DDBJ databases">
        <title>Sequencing the genomes of 1000 actinobacteria strains.</title>
        <authorList>
            <person name="Klenk H.-P."/>
        </authorList>
    </citation>
    <scope>NUCLEOTIDE SEQUENCE [LARGE SCALE GENOMIC DNA]</scope>
    <source>
        <strain evidence="2 3">DSM 18607</strain>
    </source>
</reference>
<feature type="region of interest" description="Disordered" evidence="1">
    <location>
        <begin position="135"/>
        <end position="201"/>
    </location>
</feature>
<evidence type="ECO:0008006" key="4">
    <source>
        <dbReference type="Google" id="ProtNLM"/>
    </source>
</evidence>
<keyword evidence="3" id="KW-1185">Reference proteome</keyword>